<reference evidence="1 2" key="1">
    <citation type="submission" date="2012-05" db="EMBL/GenBank/DDBJ databases">
        <title>Finished chromosome of genome of Chamaesiphon sp. PCC 6605.</title>
        <authorList>
            <consortium name="US DOE Joint Genome Institute"/>
            <person name="Gugger M."/>
            <person name="Coursin T."/>
            <person name="Rippka R."/>
            <person name="Tandeau De Marsac N."/>
            <person name="Huntemann M."/>
            <person name="Wei C.-L."/>
            <person name="Han J."/>
            <person name="Detter J.C."/>
            <person name="Han C."/>
            <person name="Tapia R."/>
            <person name="Chen A."/>
            <person name="Kyrpides N."/>
            <person name="Mavromatis K."/>
            <person name="Markowitz V."/>
            <person name="Szeto E."/>
            <person name="Ivanova N."/>
            <person name="Pagani I."/>
            <person name="Pati A."/>
            <person name="Goodwin L."/>
            <person name="Nordberg H.P."/>
            <person name="Cantor M.N."/>
            <person name="Hua S.X."/>
            <person name="Woyke T."/>
            <person name="Kerfeld C.A."/>
        </authorList>
    </citation>
    <scope>NUCLEOTIDE SEQUENCE [LARGE SCALE GENOMIC DNA]</scope>
    <source>
        <strain evidence="2">ATCC 27169 / PCC 6605</strain>
    </source>
</reference>
<name>K9UQK4_CHAP6</name>
<dbReference type="Pfam" id="PF13591">
    <property type="entry name" value="MerR_2"/>
    <property type="match status" value="1"/>
</dbReference>
<dbReference type="eggNOG" id="ENOG5032UT3">
    <property type="taxonomic scope" value="Bacteria"/>
</dbReference>
<proteinExistence type="predicted"/>
<dbReference type="Gene3D" id="1.10.1660.10">
    <property type="match status" value="1"/>
</dbReference>
<accession>K9UQK4</accession>
<gene>
    <name evidence="1" type="ORF">Cha6605_5655</name>
</gene>
<evidence type="ECO:0000313" key="1">
    <source>
        <dbReference type="EMBL" id="AFY96519.1"/>
    </source>
</evidence>
<dbReference type="KEGG" id="cmp:Cha6605_5655"/>
<keyword evidence="2" id="KW-1185">Reference proteome</keyword>
<dbReference type="OrthoDB" id="488420at2"/>
<dbReference type="Proteomes" id="UP000010366">
    <property type="component" value="Chromosome"/>
</dbReference>
<protein>
    <submittedName>
        <fullName evidence="1">Uncharacterized protein</fullName>
    </submittedName>
</protein>
<dbReference type="RefSeq" id="WP_015162598.1">
    <property type="nucleotide sequence ID" value="NC_019697.1"/>
</dbReference>
<dbReference type="STRING" id="1173020.Cha6605_5655"/>
<sequence length="103" mass="11258">MTFSLSTTVVSDEGERLYTFESAASIAQTSISVIQIYVQLGVIEPTGSMLHSREIARIGQIQRLRQDLGLNLVGAAMVLDLAQEVAQLRAQLEIYRSGSPNSF</sequence>
<dbReference type="AlphaFoldDB" id="K9UQK4"/>
<organism evidence="1 2">
    <name type="scientific">Chamaesiphon minutus (strain ATCC 27169 / PCC 6605)</name>
    <dbReference type="NCBI Taxonomy" id="1173020"/>
    <lineage>
        <taxon>Bacteria</taxon>
        <taxon>Bacillati</taxon>
        <taxon>Cyanobacteriota</taxon>
        <taxon>Cyanophyceae</taxon>
        <taxon>Gomontiellales</taxon>
        <taxon>Chamaesiphonaceae</taxon>
        <taxon>Chamaesiphon</taxon>
    </lineage>
</organism>
<dbReference type="HOGENOM" id="CLU_2274797_0_0_3"/>
<evidence type="ECO:0000313" key="2">
    <source>
        <dbReference type="Proteomes" id="UP000010366"/>
    </source>
</evidence>
<dbReference type="EMBL" id="CP003600">
    <property type="protein sequence ID" value="AFY96519.1"/>
    <property type="molecule type" value="Genomic_DNA"/>
</dbReference>